<proteinExistence type="predicted"/>
<evidence type="ECO:0000313" key="2">
    <source>
        <dbReference type="Proteomes" id="UP000267900"/>
    </source>
</evidence>
<name>A0A3Q9FTS7_STRLT</name>
<evidence type="ECO:0008006" key="3">
    <source>
        <dbReference type="Google" id="ProtNLM"/>
    </source>
</evidence>
<dbReference type="RefSeq" id="WP_126912701.1">
    <property type="nucleotide sequence ID" value="NZ_CP034587.1"/>
</dbReference>
<keyword evidence="2" id="KW-1185">Reference proteome</keyword>
<dbReference type="EMBL" id="CP034587">
    <property type="protein sequence ID" value="AZQ70136.1"/>
    <property type="molecule type" value="Genomic_DNA"/>
</dbReference>
<dbReference type="AlphaFoldDB" id="A0A3Q9FTS7"/>
<gene>
    <name evidence="1" type="ORF">EKH77_01925</name>
</gene>
<organism evidence="1 2">
    <name type="scientific">Streptomyces luteoverticillatus</name>
    <name type="common">Streptoverticillium luteoverticillatus</name>
    <dbReference type="NCBI Taxonomy" id="66425"/>
    <lineage>
        <taxon>Bacteria</taxon>
        <taxon>Bacillati</taxon>
        <taxon>Actinomycetota</taxon>
        <taxon>Actinomycetes</taxon>
        <taxon>Kitasatosporales</taxon>
        <taxon>Streptomycetaceae</taxon>
        <taxon>Streptomyces</taxon>
    </lineage>
</organism>
<dbReference type="OrthoDB" id="1550900at2"/>
<dbReference type="Proteomes" id="UP000267900">
    <property type="component" value="Chromosome"/>
</dbReference>
<reference evidence="1 2" key="1">
    <citation type="submission" date="2018-12" db="EMBL/GenBank/DDBJ databases">
        <title>The whole draft genome of Streptomyce luteoverticillatus CGMCC 15060.</title>
        <authorList>
            <person name="Feng Z."/>
            <person name="Chen G."/>
            <person name="Zhang J."/>
            <person name="Zhu H."/>
            <person name="Yu X."/>
            <person name="Zhang W."/>
            <person name="Zhang X."/>
        </authorList>
    </citation>
    <scope>NUCLEOTIDE SEQUENCE [LARGE SCALE GENOMIC DNA]</scope>
    <source>
        <strain evidence="1 2">CGMCC 15060</strain>
    </source>
</reference>
<protein>
    <recommendedName>
        <fullName evidence="3">ABM domain-containing protein</fullName>
    </recommendedName>
</protein>
<evidence type="ECO:0000313" key="1">
    <source>
        <dbReference type="EMBL" id="AZQ70136.1"/>
    </source>
</evidence>
<sequence>MAIVVTFQVEGTEGKQLYDDCITRITNGRGFTSPADLPVPGLLAHIAGPVGGGWRVVDVWESAEALEAFAKHLGPILADLGYGDLQPDVTPAYNVVLR</sequence>
<accession>A0A3Q9FTS7</accession>